<evidence type="ECO:0000313" key="2">
    <source>
        <dbReference type="Proteomes" id="UP000305401"/>
    </source>
</evidence>
<proteinExistence type="predicted"/>
<name>A0AC61S2W8_9BACT</name>
<accession>A0AC61S2W8</accession>
<evidence type="ECO:0000313" key="1">
    <source>
        <dbReference type="EMBL" id="THG43052.1"/>
    </source>
</evidence>
<dbReference type="Proteomes" id="UP000305401">
    <property type="component" value="Unassembled WGS sequence"/>
</dbReference>
<keyword evidence="2" id="KW-1185">Reference proteome</keyword>
<dbReference type="EMBL" id="SSTG01000195">
    <property type="protein sequence ID" value="THG43052.1"/>
    <property type="molecule type" value="Genomic_DNA"/>
</dbReference>
<reference evidence="1" key="1">
    <citation type="submission" date="2019-04" db="EMBL/GenBank/DDBJ databases">
        <title>Microbes associate with the intestines of laboratory mice.</title>
        <authorList>
            <person name="Navarre W."/>
            <person name="Wong E."/>
            <person name="Huang K.C."/>
            <person name="Tropini C."/>
            <person name="Ng K."/>
            <person name="Yu B."/>
        </authorList>
    </citation>
    <scope>NUCLEOTIDE SEQUENCE</scope>
    <source>
        <strain evidence="1">NM86_A22</strain>
    </source>
</reference>
<organism evidence="1 2">
    <name type="scientific">Muribaculum caecicola</name>
    <dbReference type="NCBI Taxonomy" id="3038144"/>
    <lineage>
        <taxon>Bacteria</taxon>
        <taxon>Pseudomonadati</taxon>
        <taxon>Bacteroidota</taxon>
        <taxon>Bacteroidia</taxon>
        <taxon>Bacteroidales</taxon>
        <taxon>Muribaculaceae</taxon>
        <taxon>Muribaculum</taxon>
    </lineage>
</organism>
<comment type="caution">
    <text evidence="1">The sequence shown here is derived from an EMBL/GenBank/DDBJ whole genome shotgun (WGS) entry which is preliminary data.</text>
</comment>
<sequence length="207" mass="23394">MKRHISLLVLLCTIFCVTNVSAQFRYGAMLGVNLTDLKFSQNLFDVDPAVGFKAGVATEVMFPGIGFGLNSGLMYEMRGAKLHLGQKEVWGSQGYGTEHSYLHYLTLPVNLRFKWTRMNGLEDYVAPYVFGGPEFSLMVGHSHVKALDYARGDVGLIAGFGVELFKNWQVQGSYTWGVTYAERTRLLDDFSAKNRSWNVSVIYYFRR</sequence>
<gene>
    <name evidence="1" type="ORF">E5990_10450</name>
</gene>
<protein>
    <submittedName>
        <fullName evidence="1">PorT family protein</fullName>
    </submittedName>
</protein>